<accession>A0A846Z1K9</accession>
<dbReference type="PANTHER" id="PTHR43130:SF2">
    <property type="entry name" value="DJ-1_PFPI DOMAIN-CONTAINING PROTEIN"/>
    <property type="match status" value="1"/>
</dbReference>
<dbReference type="InterPro" id="IPR052158">
    <property type="entry name" value="INH-QAR"/>
</dbReference>
<gene>
    <name evidence="2" type="ORF">HGB48_11025</name>
</gene>
<dbReference type="AlphaFoldDB" id="A0A846Z1K9"/>
<dbReference type="Pfam" id="PF01965">
    <property type="entry name" value="DJ-1_PfpI"/>
    <property type="match status" value="1"/>
</dbReference>
<dbReference type="InterPro" id="IPR002818">
    <property type="entry name" value="DJ-1/PfpI"/>
</dbReference>
<feature type="domain" description="DJ-1/PfpI" evidence="1">
    <location>
        <begin position="1"/>
        <end position="163"/>
    </location>
</feature>
<evidence type="ECO:0000313" key="2">
    <source>
        <dbReference type="EMBL" id="NKZ04283.1"/>
    </source>
</evidence>
<sequence>MKVVIPLYDGFTALDAVGPYQMLASAPGTQVVFAAEQPGPVLDDHRTLQLTAVAFDEAPRPDVVVVPGGPGTVHVLDGALPSWLRDVHATTRWTTSVCSGSLILGAAGLIKGLRATTHYRHLDKLPLFGAVPTPERVVVEHDARVATAAGVSSGIDMALRLVELLTDARTAQAVQLWTEYDPQPPFDTGSPLRAPQDVLELAAEYDAAALDAATRSTEPPHEGHHFS</sequence>
<dbReference type="GO" id="GO:0006355">
    <property type="term" value="P:regulation of DNA-templated transcription"/>
    <property type="evidence" value="ECO:0007669"/>
    <property type="project" value="TreeGrafter"/>
</dbReference>
<dbReference type="EMBL" id="JAAXPI010000011">
    <property type="protein sequence ID" value="NKZ04283.1"/>
    <property type="molecule type" value="Genomic_DNA"/>
</dbReference>
<protein>
    <submittedName>
        <fullName evidence="2">DJ-1/PfpI family protein</fullName>
    </submittedName>
</protein>
<dbReference type="SUPFAM" id="SSF52317">
    <property type="entry name" value="Class I glutamine amidotransferase-like"/>
    <property type="match status" value="1"/>
</dbReference>
<name>A0A846Z1K9_9ACTN</name>
<dbReference type="CDD" id="cd03139">
    <property type="entry name" value="GATase1_PfpI_2"/>
    <property type="match status" value="1"/>
</dbReference>
<dbReference type="Proteomes" id="UP000579250">
    <property type="component" value="Unassembled WGS sequence"/>
</dbReference>
<evidence type="ECO:0000313" key="3">
    <source>
        <dbReference type="Proteomes" id="UP000579250"/>
    </source>
</evidence>
<reference evidence="2 3" key="1">
    <citation type="submission" date="2020-04" db="EMBL/GenBank/DDBJ databases">
        <title>MicrobeNet Type strains.</title>
        <authorList>
            <person name="Nicholson A.C."/>
        </authorList>
    </citation>
    <scope>NUCLEOTIDE SEQUENCE [LARGE SCALE GENOMIC DNA]</scope>
    <source>
        <strain evidence="2 3">ATCC BAA-277</strain>
    </source>
</reference>
<dbReference type="Gene3D" id="3.40.50.880">
    <property type="match status" value="1"/>
</dbReference>
<evidence type="ECO:0000259" key="1">
    <source>
        <dbReference type="Pfam" id="PF01965"/>
    </source>
</evidence>
<keyword evidence="3" id="KW-1185">Reference proteome</keyword>
<dbReference type="InterPro" id="IPR029062">
    <property type="entry name" value="Class_I_gatase-like"/>
</dbReference>
<proteinExistence type="predicted"/>
<dbReference type="PANTHER" id="PTHR43130">
    <property type="entry name" value="ARAC-FAMILY TRANSCRIPTIONAL REGULATOR"/>
    <property type="match status" value="1"/>
</dbReference>
<organism evidence="2 3">
    <name type="scientific">Actinomadura latina</name>
    <dbReference type="NCBI Taxonomy" id="163603"/>
    <lineage>
        <taxon>Bacteria</taxon>
        <taxon>Bacillati</taxon>
        <taxon>Actinomycetota</taxon>
        <taxon>Actinomycetes</taxon>
        <taxon>Streptosporangiales</taxon>
        <taxon>Thermomonosporaceae</taxon>
        <taxon>Actinomadura</taxon>
    </lineage>
</organism>
<comment type="caution">
    <text evidence="2">The sequence shown here is derived from an EMBL/GenBank/DDBJ whole genome shotgun (WGS) entry which is preliminary data.</text>
</comment>